<name>A0A235BN38_UNCW3</name>
<sequence>MDADNQDKNFKYKELTAHTSLRQRSLKFSTGFITNWVTDFWKGIRKCFDDRYMTQMGADLPR</sequence>
<evidence type="ECO:0000313" key="2">
    <source>
        <dbReference type="Proteomes" id="UP000215215"/>
    </source>
</evidence>
<protein>
    <submittedName>
        <fullName evidence="1">Uncharacterized protein</fullName>
    </submittedName>
</protein>
<reference evidence="1 2" key="1">
    <citation type="submission" date="2017-07" db="EMBL/GenBank/DDBJ databases">
        <title>Recovery of genomes from metagenomes via a dereplication, aggregation, and scoring strategy.</title>
        <authorList>
            <person name="Sieber C.M."/>
            <person name="Probst A.J."/>
            <person name="Sharrar A."/>
            <person name="Thomas B.C."/>
            <person name="Hess M."/>
            <person name="Tringe S.G."/>
            <person name="Banfield J.F."/>
        </authorList>
    </citation>
    <scope>NUCLEOTIDE SEQUENCE [LARGE SCALE GENOMIC DNA]</scope>
    <source>
        <strain evidence="1">JGI_Cruoil_03_44_89</strain>
    </source>
</reference>
<dbReference type="AlphaFoldDB" id="A0A235BN38"/>
<dbReference type="Proteomes" id="UP000215215">
    <property type="component" value="Unassembled WGS sequence"/>
</dbReference>
<gene>
    <name evidence="1" type="ORF">CH333_10095</name>
</gene>
<organism evidence="1 2">
    <name type="scientific">candidate division WOR-3 bacterium JGI_Cruoil_03_44_89</name>
    <dbReference type="NCBI Taxonomy" id="1973748"/>
    <lineage>
        <taxon>Bacteria</taxon>
        <taxon>Bacteria division WOR-3</taxon>
    </lineage>
</organism>
<proteinExistence type="predicted"/>
<dbReference type="EMBL" id="NOZQ01000217">
    <property type="protein sequence ID" value="OYD13748.1"/>
    <property type="molecule type" value="Genomic_DNA"/>
</dbReference>
<evidence type="ECO:0000313" key="1">
    <source>
        <dbReference type="EMBL" id="OYD13748.1"/>
    </source>
</evidence>
<comment type="caution">
    <text evidence="1">The sequence shown here is derived from an EMBL/GenBank/DDBJ whole genome shotgun (WGS) entry which is preliminary data.</text>
</comment>
<accession>A0A235BN38</accession>